<dbReference type="Proteomes" id="UP000247591">
    <property type="component" value="Unassembled WGS sequence"/>
</dbReference>
<accession>A0A318RMS8</accession>
<gene>
    <name evidence="2" type="ORF">DFR67_109154</name>
</gene>
<evidence type="ECO:0000313" key="2">
    <source>
        <dbReference type="EMBL" id="PYE15926.1"/>
    </source>
</evidence>
<reference evidence="2 3" key="1">
    <citation type="submission" date="2018-06" db="EMBL/GenBank/DDBJ databases">
        <title>Genomic Encyclopedia of Type Strains, Phase IV (KMG-IV): sequencing the most valuable type-strain genomes for metagenomic binning, comparative biology and taxonomic classification.</title>
        <authorList>
            <person name="Goeker M."/>
        </authorList>
    </citation>
    <scope>NUCLEOTIDE SEQUENCE [LARGE SCALE GENOMIC DNA]</scope>
    <source>
        <strain evidence="2 3">DSM 45521</strain>
    </source>
</reference>
<evidence type="ECO:0000313" key="3">
    <source>
        <dbReference type="Proteomes" id="UP000247591"/>
    </source>
</evidence>
<feature type="compositionally biased region" description="Basic and acidic residues" evidence="1">
    <location>
        <begin position="1"/>
        <end position="15"/>
    </location>
</feature>
<comment type="caution">
    <text evidence="2">The sequence shown here is derived from an EMBL/GenBank/DDBJ whole genome shotgun (WGS) entry which is preliminary data.</text>
</comment>
<evidence type="ECO:0000256" key="1">
    <source>
        <dbReference type="SAM" id="MobiDB-lite"/>
    </source>
</evidence>
<organism evidence="2 3">
    <name type="scientific">Williamsia limnetica</name>
    <dbReference type="NCBI Taxonomy" id="882452"/>
    <lineage>
        <taxon>Bacteria</taxon>
        <taxon>Bacillati</taxon>
        <taxon>Actinomycetota</taxon>
        <taxon>Actinomycetes</taxon>
        <taxon>Mycobacteriales</taxon>
        <taxon>Nocardiaceae</taxon>
        <taxon>Williamsia</taxon>
    </lineage>
</organism>
<protein>
    <submittedName>
        <fullName evidence="2">Uncharacterized protein</fullName>
    </submittedName>
</protein>
<name>A0A318RMS8_WILLI</name>
<dbReference type="AlphaFoldDB" id="A0A318RMS8"/>
<sequence length="196" mass="21263">MVPRDQKHLAEAKPSRDHRRSASIIGNHNELHNAIARELTDNKVQVAVADCAVSDAAAVIDSIRGSPADMYDTRETGPDSIVIVTACPRSPRARRGLCNWRTRVADRAEQQRLTDLAVSALTSTSNCRLLVVCDASRGTAPSVAIRWARHLAVGVDYEARVNGASVISTSYLIVRSSMSVSTAARLVAQWHHRSSA</sequence>
<feature type="region of interest" description="Disordered" evidence="1">
    <location>
        <begin position="1"/>
        <end position="21"/>
    </location>
</feature>
<proteinExistence type="predicted"/>
<dbReference type="EMBL" id="QJSP01000009">
    <property type="protein sequence ID" value="PYE15926.1"/>
    <property type="molecule type" value="Genomic_DNA"/>
</dbReference>
<keyword evidence="3" id="KW-1185">Reference proteome</keyword>